<gene>
    <name evidence="3" type="ORF">H4687_008702</name>
</gene>
<dbReference type="Proteomes" id="UP000629287">
    <property type="component" value="Unassembled WGS sequence"/>
</dbReference>
<evidence type="ECO:0000313" key="4">
    <source>
        <dbReference type="Proteomes" id="UP000629287"/>
    </source>
</evidence>
<name>A0A8I0TYM6_9ACTN</name>
<feature type="compositionally biased region" description="Polar residues" evidence="1">
    <location>
        <begin position="1"/>
        <end position="24"/>
    </location>
</feature>
<evidence type="ECO:0000256" key="1">
    <source>
        <dbReference type="SAM" id="MobiDB-lite"/>
    </source>
</evidence>
<keyword evidence="4" id="KW-1185">Reference proteome</keyword>
<organism evidence="3 4">
    <name type="scientific">Streptomyces stelliscabiei</name>
    <dbReference type="NCBI Taxonomy" id="146820"/>
    <lineage>
        <taxon>Bacteria</taxon>
        <taxon>Bacillati</taxon>
        <taxon>Actinomycetota</taxon>
        <taxon>Actinomycetes</taxon>
        <taxon>Kitasatosporales</taxon>
        <taxon>Streptomycetaceae</taxon>
        <taxon>Streptomyces</taxon>
    </lineage>
</organism>
<dbReference type="GeneID" id="86833807"/>
<keyword evidence="2" id="KW-0812">Transmembrane</keyword>
<accession>A0A8I0TYM6</accession>
<comment type="caution">
    <text evidence="3">The sequence shown here is derived from an EMBL/GenBank/DDBJ whole genome shotgun (WGS) entry which is preliminary data.</text>
</comment>
<evidence type="ECO:0000256" key="2">
    <source>
        <dbReference type="SAM" id="Phobius"/>
    </source>
</evidence>
<feature type="region of interest" description="Disordered" evidence="1">
    <location>
        <begin position="178"/>
        <end position="208"/>
    </location>
</feature>
<keyword evidence="2" id="KW-0472">Membrane</keyword>
<feature type="region of interest" description="Disordered" evidence="1">
    <location>
        <begin position="1"/>
        <end position="29"/>
    </location>
</feature>
<dbReference type="EMBL" id="JADBGF010000001">
    <property type="protein sequence ID" value="MBE1602573.1"/>
    <property type="molecule type" value="Genomic_DNA"/>
</dbReference>
<dbReference type="RefSeq" id="WP_225966990.1">
    <property type="nucleotide sequence ID" value="NZ_JADBGF010000001.1"/>
</dbReference>
<evidence type="ECO:0000313" key="3">
    <source>
        <dbReference type="EMBL" id="MBE1602573.1"/>
    </source>
</evidence>
<evidence type="ECO:0008006" key="5">
    <source>
        <dbReference type="Google" id="ProtNLM"/>
    </source>
</evidence>
<keyword evidence="2" id="KW-1133">Transmembrane helix</keyword>
<sequence>MCDRPGNTTATTRRTVPAQHTVTTPRRRRRSRCRAGSCCDRRRHKCLRTANDERVPNCERERGPGSTARSRDAPPEWLVDVPSRHWCHRHRHRLVVVLAWVGLLLALGAGVGAAGNAFGNSSASQDTDSARATALLRQASDSAAGKSGRVVWQLKGGRATDTEAEKAMSRALDRIADAPGVVAVGSPDEHRSAGTTRRRTRRSPSTGT</sequence>
<dbReference type="AlphaFoldDB" id="A0A8I0TYM6"/>
<protein>
    <recommendedName>
        <fullName evidence="5">MMPL family transporter</fullName>
    </recommendedName>
</protein>
<proteinExistence type="predicted"/>
<feature type="transmembrane region" description="Helical" evidence="2">
    <location>
        <begin position="94"/>
        <end position="115"/>
    </location>
</feature>
<reference evidence="3 4" key="1">
    <citation type="submission" date="2020-10" db="EMBL/GenBank/DDBJ databases">
        <title>Sequencing the genomes of 1000 actinobacteria strains.</title>
        <authorList>
            <person name="Klenk H.-P."/>
        </authorList>
    </citation>
    <scope>NUCLEOTIDE SEQUENCE [LARGE SCALE GENOMIC DNA]</scope>
    <source>
        <strain evidence="3 4">DSM 41803</strain>
    </source>
</reference>